<dbReference type="RefSeq" id="WP_254092692.1">
    <property type="nucleotide sequence ID" value="NZ_JAHESC010000042.1"/>
</dbReference>
<evidence type="ECO:0000256" key="1">
    <source>
        <dbReference type="SAM" id="MobiDB-lite"/>
    </source>
</evidence>
<protein>
    <submittedName>
        <fullName evidence="2">Uncharacterized protein</fullName>
    </submittedName>
</protein>
<keyword evidence="3" id="KW-1185">Reference proteome</keyword>
<evidence type="ECO:0000313" key="3">
    <source>
        <dbReference type="Proteomes" id="UP001319180"/>
    </source>
</evidence>
<reference evidence="2 3" key="1">
    <citation type="submission" date="2021-05" db="EMBL/GenBank/DDBJ databases">
        <title>A Polyphasic approach of four new species of the genus Ohtaekwangia: Ohtaekwangia histidinii sp. nov., Ohtaekwangia cretensis sp. nov., Ohtaekwangia indiensis sp. nov., Ohtaekwangia reichenbachii sp. nov. from diverse environment.</title>
        <authorList>
            <person name="Octaviana S."/>
        </authorList>
    </citation>
    <scope>NUCLEOTIDE SEQUENCE [LARGE SCALE GENOMIC DNA]</scope>
    <source>
        <strain evidence="2 3">PWU37</strain>
    </source>
</reference>
<name>A0AAP2DEY2_9BACT</name>
<gene>
    <name evidence="2" type="ORF">KK078_23100</name>
</gene>
<evidence type="ECO:0000313" key="2">
    <source>
        <dbReference type="EMBL" id="MBT1689470.1"/>
    </source>
</evidence>
<organism evidence="2 3">
    <name type="scientific">Dawidia soli</name>
    <dbReference type="NCBI Taxonomy" id="2782352"/>
    <lineage>
        <taxon>Bacteria</taxon>
        <taxon>Pseudomonadati</taxon>
        <taxon>Bacteroidota</taxon>
        <taxon>Cytophagia</taxon>
        <taxon>Cytophagales</taxon>
        <taxon>Chryseotaleaceae</taxon>
        <taxon>Dawidia</taxon>
    </lineage>
</organism>
<sequence>MKQVRSSWEINSPYYHAATYEYPAAFYTSAAGRTYLIHCPIRYDQLDFEDVESGEIVTNISSRKPMDIFHSRLEVSPDNRFLLVKGWVWHPRDVCSLYDIEACLADPTLLDDGIVPTADGFMEQHVGAFISDHEVLLGTVDSDESLPPHNPATWDFYKYPKIIDIRTGMALCFRLSGAQRPDDADHRYTTSPSDRKRSRTSASGS</sequence>
<dbReference type="AlphaFoldDB" id="A0AAP2DEY2"/>
<feature type="region of interest" description="Disordered" evidence="1">
    <location>
        <begin position="180"/>
        <end position="205"/>
    </location>
</feature>
<dbReference type="Proteomes" id="UP001319180">
    <property type="component" value="Unassembled WGS sequence"/>
</dbReference>
<comment type="caution">
    <text evidence="2">The sequence shown here is derived from an EMBL/GenBank/DDBJ whole genome shotgun (WGS) entry which is preliminary data.</text>
</comment>
<accession>A0AAP2DEY2</accession>
<dbReference type="EMBL" id="JAHESC010000042">
    <property type="protein sequence ID" value="MBT1689470.1"/>
    <property type="molecule type" value="Genomic_DNA"/>
</dbReference>
<proteinExistence type="predicted"/>